<evidence type="ECO:0000256" key="4">
    <source>
        <dbReference type="ARBA" id="ARBA00022475"/>
    </source>
</evidence>
<dbReference type="GO" id="GO:0006814">
    <property type="term" value="P:sodium ion transport"/>
    <property type="evidence" value="ECO:0007669"/>
    <property type="project" value="UniProtKB-KW"/>
</dbReference>
<dbReference type="EMBL" id="BJVC01000001">
    <property type="protein sequence ID" value="GEL01097.1"/>
    <property type="molecule type" value="Genomic_DNA"/>
</dbReference>
<evidence type="ECO:0000256" key="7">
    <source>
        <dbReference type="ARBA" id="ARBA00023053"/>
    </source>
</evidence>
<feature type="transmembrane region" description="Helical" evidence="12">
    <location>
        <begin position="395"/>
        <end position="413"/>
    </location>
</feature>
<keyword evidence="7" id="KW-0915">Sodium</keyword>
<evidence type="ECO:0000256" key="12">
    <source>
        <dbReference type="SAM" id="Phobius"/>
    </source>
</evidence>
<gene>
    <name evidence="13" type="ORF">SSA02_02600</name>
</gene>
<feature type="transmembrane region" description="Helical" evidence="12">
    <location>
        <begin position="193"/>
        <end position="210"/>
    </location>
</feature>
<evidence type="ECO:0000313" key="14">
    <source>
        <dbReference type="Proteomes" id="UP000321405"/>
    </source>
</evidence>
<feature type="transmembrane region" description="Helical" evidence="12">
    <location>
        <begin position="162"/>
        <end position="181"/>
    </location>
</feature>
<evidence type="ECO:0000256" key="5">
    <source>
        <dbReference type="ARBA" id="ARBA00022692"/>
    </source>
</evidence>
<accession>A0A511BL79</accession>
<dbReference type="InterPro" id="IPR038377">
    <property type="entry name" value="Na/Glc_symporter_sf"/>
</dbReference>
<feature type="transmembrane region" description="Helical" evidence="12">
    <location>
        <begin position="455"/>
        <end position="474"/>
    </location>
</feature>
<keyword evidence="4" id="KW-1003">Cell membrane</keyword>
<keyword evidence="10" id="KW-0739">Sodium transport</keyword>
<evidence type="ECO:0000256" key="9">
    <source>
        <dbReference type="ARBA" id="ARBA00023136"/>
    </source>
</evidence>
<evidence type="ECO:0000256" key="3">
    <source>
        <dbReference type="ARBA" id="ARBA00022448"/>
    </source>
</evidence>
<keyword evidence="14" id="KW-1185">Reference proteome</keyword>
<keyword evidence="8" id="KW-0406">Ion transport</keyword>
<dbReference type="RefSeq" id="WP_147092115.1">
    <property type="nucleotide sequence ID" value="NZ_BJVC01000001.1"/>
</dbReference>
<evidence type="ECO:0000256" key="8">
    <source>
        <dbReference type="ARBA" id="ARBA00023065"/>
    </source>
</evidence>
<evidence type="ECO:0000256" key="1">
    <source>
        <dbReference type="ARBA" id="ARBA00004651"/>
    </source>
</evidence>
<evidence type="ECO:0000256" key="2">
    <source>
        <dbReference type="ARBA" id="ARBA00006434"/>
    </source>
</evidence>
<keyword evidence="3" id="KW-0813">Transport</keyword>
<evidence type="ECO:0000256" key="6">
    <source>
        <dbReference type="ARBA" id="ARBA00022989"/>
    </source>
</evidence>
<dbReference type="OrthoDB" id="9789704at2"/>
<sequence>MSPLNPLVITGYFLVLAAVVWKVSRKAGASGHARKGGSATDFLSARHDLPWWALSLSLVATETSTLTFISIPGVACRQGMVFLGLAAGYCVGRGIVAIWLLPRYAGGTLTSVYALLGARYGASMQRIASAAFLLTRFLAESVRLLAGTLPVMWLLAQSGLPLARWTILSGILLFTLGYTVLGGLKAVIWTDSIQLGLYGAGAAFCVLYLMPALPADAWSHARAAGLTRLFHPLSPGHLLSDPFTLPAALIGGAILSIASHGTDQLMVQRLLAARSLREARLALIGSAILVAALFGLLSLLGIEIRLARNGGDPGISLSGSPDTLFPHFIATALPSGISGLLVAGVLSATMGSLSSTLNAMAGASLTDFGPFLRLRIERALCWLGYRPGPLTVARLLTLFWGVALVTGAALFTMGSHSAVIVGLSIAGWSYGPTLGAFLLALFVPGIGMREARFGFLASLAGMALLLFSGQALGWEIAFSWLVPLGLLLHCVATGLYRAAHRHRSP</sequence>
<feature type="transmembrane region" description="Helical" evidence="12">
    <location>
        <begin position="419"/>
        <end position="443"/>
    </location>
</feature>
<dbReference type="CDD" id="cd11493">
    <property type="entry name" value="SLC5sbd_NIS-like_u1"/>
    <property type="match status" value="1"/>
</dbReference>
<dbReference type="Gene3D" id="1.20.1730.10">
    <property type="entry name" value="Sodium/glucose cotransporter"/>
    <property type="match status" value="1"/>
</dbReference>
<evidence type="ECO:0000256" key="11">
    <source>
        <dbReference type="RuleBase" id="RU362091"/>
    </source>
</evidence>
<feature type="transmembrane region" description="Helical" evidence="12">
    <location>
        <begin position="81"/>
        <end position="99"/>
    </location>
</feature>
<dbReference type="Pfam" id="PF00474">
    <property type="entry name" value="SSF"/>
    <property type="match status" value="1"/>
</dbReference>
<dbReference type="GO" id="GO:0015293">
    <property type="term" value="F:symporter activity"/>
    <property type="evidence" value="ECO:0007669"/>
    <property type="project" value="TreeGrafter"/>
</dbReference>
<comment type="caution">
    <text evidence="13">The sequence shown here is derived from an EMBL/GenBank/DDBJ whole genome shotgun (WGS) entry which is preliminary data.</text>
</comment>
<feature type="transmembrane region" description="Helical" evidence="12">
    <location>
        <begin position="324"/>
        <end position="346"/>
    </location>
</feature>
<dbReference type="PROSITE" id="PS50283">
    <property type="entry name" value="NA_SOLUT_SYMP_3"/>
    <property type="match status" value="1"/>
</dbReference>
<feature type="transmembrane region" description="Helical" evidence="12">
    <location>
        <begin position="281"/>
        <end position="304"/>
    </location>
</feature>
<dbReference type="Proteomes" id="UP000321405">
    <property type="component" value="Unassembled WGS sequence"/>
</dbReference>
<feature type="transmembrane region" description="Helical" evidence="12">
    <location>
        <begin position="243"/>
        <end position="260"/>
    </location>
</feature>
<reference evidence="13 14" key="1">
    <citation type="submission" date="2019-07" db="EMBL/GenBank/DDBJ databases">
        <title>Whole genome shotgun sequence of Swaminathania salitolerans NBRC 104436.</title>
        <authorList>
            <person name="Hosoyama A."/>
            <person name="Uohara A."/>
            <person name="Ohji S."/>
            <person name="Ichikawa N."/>
        </authorList>
    </citation>
    <scope>NUCLEOTIDE SEQUENCE [LARGE SCALE GENOMIC DNA]</scope>
    <source>
        <strain evidence="13 14">NBRC 104436</strain>
    </source>
</reference>
<evidence type="ECO:0000313" key="13">
    <source>
        <dbReference type="EMBL" id="GEL01097.1"/>
    </source>
</evidence>
<dbReference type="PANTHER" id="PTHR42985">
    <property type="entry name" value="SODIUM-COUPLED MONOCARBOXYLATE TRANSPORTER"/>
    <property type="match status" value="1"/>
</dbReference>
<dbReference type="AlphaFoldDB" id="A0A511BL79"/>
<organism evidence="13 14">
    <name type="scientific">Swaminathania salitolerans</name>
    <dbReference type="NCBI Taxonomy" id="182838"/>
    <lineage>
        <taxon>Bacteria</taxon>
        <taxon>Pseudomonadati</taxon>
        <taxon>Pseudomonadota</taxon>
        <taxon>Alphaproteobacteria</taxon>
        <taxon>Acetobacterales</taxon>
        <taxon>Acetobacteraceae</taxon>
        <taxon>Swaminathania</taxon>
    </lineage>
</organism>
<comment type="similarity">
    <text evidence="2 11">Belongs to the sodium:solute symporter (SSF) (TC 2.A.21) family.</text>
</comment>
<feature type="transmembrane region" description="Helical" evidence="12">
    <location>
        <begin position="480"/>
        <end position="499"/>
    </location>
</feature>
<protein>
    <submittedName>
        <fullName evidence="13">Sodium:solute symporter</fullName>
    </submittedName>
</protein>
<keyword evidence="5 12" id="KW-0812">Transmembrane</keyword>
<name>A0A511BL79_9PROT</name>
<dbReference type="InterPro" id="IPR001734">
    <property type="entry name" value="Na/solute_symporter"/>
</dbReference>
<keyword evidence="9 12" id="KW-0472">Membrane</keyword>
<proteinExistence type="inferred from homology"/>
<dbReference type="PANTHER" id="PTHR42985:SF47">
    <property type="entry name" value="INTEGRAL MEMBRANE TRANSPORT PROTEIN"/>
    <property type="match status" value="1"/>
</dbReference>
<evidence type="ECO:0000256" key="10">
    <source>
        <dbReference type="ARBA" id="ARBA00023201"/>
    </source>
</evidence>
<dbReference type="GO" id="GO:0005886">
    <property type="term" value="C:plasma membrane"/>
    <property type="evidence" value="ECO:0007669"/>
    <property type="project" value="UniProtKB-SubCell"/>
</dbReference>
<dbReference type="InterPro" id="IPR051163">
    <property type="entry name" value="Sodium:Solute_Symporter_SSF"/>
</dbReference>
<keyword evidence="6 12" id="KW-1133">Transmembrane helix</keyword>
<comment type="subcellular location">
    <subcellularLocation>
        <location evidence="1">Cell membrane</location>
        <topology evidence="1">Multi-pass membrane protein</topology>
    </subcellularLocation>
</comment>